<dbReference type="PANTHER" id="PTHR30037">
    <property type="entry name" value="DNA-3-METHYLADENINE GLYCOSYLASE 1"/>
    <property type="match status" value="1"/>
</dbReference>
<name>A0ABX7PC29_9BACT</name>
<dbReference type="EMBL" id="CP071090">
    <property type="protein sequence ID" value="QSQ27930.1"/>
    <property type="molecule type" value="Genomic_DNA"/>
</dbReference>
<evidence type="ECO:0000313" key="1">
    <source>
        <dbReference type="EMBL" id="QSQ27930.1"/>
    </source>
</evidence>
<protein>
    <submittedName>
        <fullName evidence="1">DNA-3-methyladenine glycosylase I</fullName>
    </submittedName>
</protein>
<evidence type="ECO:0000313" key="2">
    <source>
        <dbReference type="Proteomes" id="UP000662747"/>
    </source>
</evidence>
<dbReference type="Gene3D" id="1.10.340.30">
    <property type="entry name" value="Hypothetical protein, domain 2"/>
    <property type="match status" value="1"/>
</dbReference>
<dbReference type="InterPro" id="IPR052891">
    <property type="entry name" value="DNA-3mA_glycosylase"/>
</dbReference>
<dbReference type="SUPFAM" id="SSF48150">
    <property type="entry name" value="DNA-glycosylase"/>
    <property type="match status" value="1"/>
</dbReference>
<sequence>MEGLVEGADGRLRCRWAGSSPDYIAYHDTEWGRPVTEDRRLFEKLCLEGFQSGLSWLTILRKREAFREAFLGFDFTRLVHFTAKDVERLLGNAGIIRHRGKIESVVNNARRACELVEQEGSLAAFLWRFEPSEDSRPRHLTWQVLRSMATTPESTALSKELRQRGWSFVGPTTSYAFMQAMGMVNDHVDGCAHRAEAERLRQSLRRPG</sequence>
<dbReference type="Pfam" id="PF03352">
    <property type="entry name" value="Adenine_glyco"/>
    <property type="match status" value="1"/>
</dbReference>
<keyword evidence="2" id="KW-1185">Reference proteome</keyword>
<proteinExistence type="predicted"/>
<dbReference type="InterPro" id="IPR011257">
    <property type="entry name" value="DNA_glycosylase"/>
</dbReference>
<reference evidence="1 2" key="1">
    <citation type="submission" date="2021-02" db="EMBL/GenBank/DDBJ databases">
        <title>De Novo genome assembly of isolated myxobacteria.</title>
        <authorList>
            <person name="Stevens D.C."/>
        </authorList>
    </citation>
    <scope>NUCLEOTIDE SEQUENCE [LARGE SCALE GENOMIC DNA]</scope>
    <source>
        <strain evidence="2">SCPEA02</strain>
    </source>
</reference>
<organism evidence="1 2">
    <name type="scientific">Pyxidicoccus parkwayensis</name>
    <dbReference type="NCBI Taxonomy" id="2813578"/>
    <lineage>
        <taxon>Bacteria</taxon>
        <taxon>Pseudomonadati</taxon>
        <taxon>Myxococcota</taxon>
        <taxon>Myxococcia</taxon>
        <taxon>Myxococcales</taxon>
        <taxon>Cystobacterineae</taxon>
        <taxon>Myxococcaceae</taxon>
        <taxon>Pyxidicoccus</taxon>
    </lineage>
</organism>
<dbReference type="Proteomes" id="UP000662747">
    <property type="component" value="Chromosome"/>
</dbReference>
<dbReference type="InterPro" id="IPR005019">
    <property type="entry name" value="Adenine_glyco"/>
</dbReference>
<gene>
    <name evidence="1" type="ORF">JY651_00440</name>
</gene>
<dbReference type="PANTHER" id="PTHR30037:SF4">
    <property type="entry name" value="DNA-3-METHYLADENINE GLYCOSYLASE I"/>
    <property type="match status" value="1"/>
</dbReference>
<accession>A0ABX7PC29</accession>